<dbReference type="SUPFAM" id="SSF53474">
    <property type="entry name" value="alpha/beta-Hydrolases"/>
    <property type="match status" value="1"/>
</dbReference>
<proteinExistence type="predicted"/>
<evidence type="ECO:0000313" key="2">
    <source>
        <dbReference type="EMBL" id="GEU50186.1"/>
    </source>
</evidence>
<protein>
    <submittedName>
        <fullName evidence="2">Carboxymethylenebutenolidase homolog</fullName>
    </submittedName>
</protein>
<sequence length="164" mass="17785">MLLQVHFDFEHLKKDWKRDHARSAEPSFSSVIPKRFLLSAPSGEVFIKACVAPGYKCTSYGFPDAFSFSSRPLAAYKTRPVTLVGVTGYCMGGALAIASSVLVPGIDAAVAFYGVPPTELADATNIKVPVQAHFGECDNVVGFSDITRIFVPDQTKRSELNNQP</sequence>
<dbReference type="EMBL" id="BKCJ010002677">
    <property type="protein sequence ID" value="GEU50186.1"/>
    <property type="molecule type" value="Genomic_DNA"/>
</dbReference>
<dbReference type="Pfam" id="PF01738">
    <property type="entry name" value="DLH"/>
    <property type="match status" value="1"/>
</dbReference>
<dbReference type="Gene3D" id="3.40.50.1820">
    <property type="entry name" value="alpha/beta hydrolase"/>
    <property type="match status" value="1"/>
</dbReference>
<dbReference type="GO" id="GO:0016787">
    <property type="term" value="F:hydrolase activity"/>
    <property type="evidence" value="ECO:0007669"/>
    <property type="project" value="InterPro"/>
</dbReference>
<dbReference type="PANTHER" id="PTHR46623:SF6">
    <property type="entry name" value="ALPHA_BETA-HYDROLASES SUPERFAMILY PROTEIN"/>
    <property type="match status" value="1"/>
</dbReference>
<reference evidence="2" key="1">
    <citation type="journal article" date="2019" name="Sci. Rep.">
        <title>Draft genome of Tanacetum cinerariifolium, the natural source of mosquito coil.</title>
        <authorList>
            <person name="Yamashiro T."/>
            <person name="Shiraishi A."/>
            <person name="Satake H."/>
            <person name="Nakayama K."/>
        </authorList>
    </citation>
    <scope>NUCLEOTIDE SEQUENCE</scope>
</reference>
<organism evidence="2">
    <name type="scientific">Tanacetum cinerariifolium</name>
    <name type="common">Dalmatian daisy</name>
    <name type="synonym">Chrysanthemum cinerariifolium</name>
    <dbReference type="NCBI Taxonomy" id="118510"/>
    <lineage>
        <taxon>Eukaryota</taxon>
        <taxon>Viridiplantae</taxon>
        <taxon>Streptophyta</taxon>
        <taxon>Embryophyta</taxon>
        <taxon>Tracheophyta</taxon>
        <taxon>Spermatophyta</taxon>
        <taxon>Magnoliopsida</taxon>
        <taxon>eudicotyledons</taxon>
        <taxon>Gunneridae</taxon>
        <taxon>Pentapetalae</taxon>
        <taxon>asterids</taxon>
        <taxon>campanulids</taxon>
        <taxon>Asterales</taxon>
        <taxon>Asteraceae</taxon>
        <taxon>Asteroideae</taxon>
        <taxon>Anthemideae</taxon>
        <taxon>Anthemidinae</taxon>
        <taxon>Tanacetum</taxon>
    </lineage>
</organism>
<comment type="caution">
    <text evidence="2">The sequence shown here is derived from an EMBL/GenBank/DDBJ whole genome shotgun (WGS) entry which is preliminary data.</text>
</comment>
<evidence type="ECO:0000259" key="1">
    <source>
        <dbReference type="Pfam" id="PF01738"/>
    </source>
</evidence>
<dbReference type="AlphaFoldDB" id="A0A6L2KLI4"/>
<dbReference type="InterPro" id="IPR002925">
    <property type="entry name" value="Dienelactn_hydro"/>
</dbReference>
<gene>
    <name evidence="2" type="ORF">Tci_022164</name>
</gene>
<name>A0A6L2KLI4_TANCI</name>
<dbReference type="PANTHER" id="PTHR46623">
    <property type="entry name" value="CARBOXYMETHYLENEBUTENOLIDASE-RELATED"/>
    <property type="match status" value="1"/>
</dbReference>
<feature type="domain" description="Dienelactone hydrolase" evidence="1">
    <location>
        <begin position="74"/>
        <end position="148"/>
    </location>
</feature>
<accession>A0A6L2KLI4</accession>
<dbReference type="InterPro" id="IPR051049">
    <property type="entry name" value="Dienelactone_hydrolase-like"/>
</dbReference>
<dbReference type="InterPro" id="IPR029058">
    <property type="entry name" value="AB_hydrolase_fold"/>
</dbReference>